<proteinExistence type="inferred from homology"/>
<keyword evidence="8" id="KW-1185">Reference proteome</keyword>
<keyword evidence="2" id="KW-0396">Initiation factor</keyword>
<accession>A0A8C0KDC9</accession>
<dbReference type="GO" id="GO:0003743">
    <property type="term" value="F:translation initiation factor activity"/>
    <property type="evidence" value="ECO:0007669"/>
    <property type="project" value="UniProtKB-KW"/>
</dbReference>
<evidence type="ECO:0000313" key="7">
    <source>
        <dbReference type="Ensembl" id="ENSCAFP00020013778.1"/>
    </source>
</evidence>
<protein>
    <recommendedName>
        <fullName evidence="6">SUI1 domain-containing protein</fullName>
    </recommendedName>
</protein>
<dbReference type="GO" id="GO:0080090">
    <property type="term" value="P:regulation of primary metabolic process"/>
    <property type="evidence" value="ECO:0007669"/>
    <property type="project" value="UniProtKB-ARBA"/>
</dbReference>
<evidence type="ECO:0000256" key="2">
    <source>
        <dbReference type="ARBA" id="ARBA00022540"/>
    </source>
</evidence>
<comment type="similarity">
    <text evidence="1">Belongs to the SUI1 family.</text>
</comment>
<reference evidence="7" key="1">
    <citation type="submission" date="2025-08" db="UniProtKB">
        <authorList>
            <consortium name="Ensembl"/>
        </authorList>
    </citation>
    <scope>IDENTIFICATION</scope>
</reference>
<dbReference type="InterPro" id="IPR001950">
    <property type="entry name" value="SUI1"/>
</dbReference>
<dbReference type="PROSITE" id="PS50296">
    <property type="entry name" value="SUI1"/>
    <property type="match status" value="1"/>
</dbReference>
<evidence type="ECO:0000259" key="6">
    <source>
        <dbReference type="PROSITE" id="PS50296"/>
    </source>
</evidence>
<dbReference type="Pfam" id="PF01253">
    <property type="entry name" value="SUI1"/>
    <property type="match status" value="1"/>
</dbReference>
<keyword evidence="4" id="KW-0648">Protein biosynthesis</keyword>
<evidence type="ECO:0000313" key="8">
    <source>
        <dbReference type="Proteomes" id="UP000694391"/>
    </source>
</evidence>
<dbReference type="Proteomes" id="UP000694391">
    <property type="component" value="Unplaced"/>
</dbReference>
<dbReference type="AlphaFoldDB" id="A0A8C0KDC9"/>
<sequence length="117" mass="13491">MNAYILLSRNLHSFKSLADASQGDDLLLVDTEDHIHIRIHQGNSRKTLITVQGITDDYNKKKLVKVFKKKFACNGTVIEHPEYREKKNICQFLVETGVAKDDQTQFMGFKCFWLTEA</sequence>
<organism evidence="7 8">
    <name type="scientific">Canis lupus dingo</name>
    <name type="common">dingo</name>
    <dbReference type="NCBI Taxonomy" id="286419"/>
    <lineage>
        <taxon>Eukaryota</taxon>
        <taxon>Metazoa</taxon>
        <taxon>Chordata</taxon>
        <taxon>Craniata</taxon>
        <taxon>Vertebrata</taxon>
        <taxon>Euteleostomi</taxon>
        <taxon>Mammalia</taxon>
        <taxon>Eutheria</taxon>
        <taxon>Laurasiatheria</taxon>
        <taxon>Carnivora</taxon>
        <taxon>Caniformia</taxon>
        <taxon>Canidae</taxon>
        <taxon>Canis</taxon>
    </lineage>
</organism>
<dbReference type="FunFam" id="3.30.780.10:FF:000003">
    <property type="entry name" value="Eukaryotic translation initiation factor 1b"/>
    <property type="match status" value="1"/>
</dbReference>
<evidence type="ECO:0000256" key="3">
    <source>
        <dbReference type="ARBA" id="ARBA00022553"/>
    </source>
</evidence>
<name>A0A8C0KDC9_CANLU</name>
<keyword evidence="5" id="KW-0007">Acetylation</keyword>
<dbReference type="SUPFAM" id="SSF55159">
    <property type="entry name" value="eIF1-like"/>
    <property type="match status" value="1"/>
</dbReference>
<dbReference type="Gene3D" id="3.30.780.10">
    <property type="entry name" value="SUI1-like domain"/>
    <property type="match status" value="1"/>
</dbReference>
<evidence type="ECO:0000256" key="5">
    <source>
        <dbReference type="ARBA" id="ARBA00022990"/>
    </source>
</evidence>
<keyword evidence="3" id="KW-0597">Phosphoprotein</keyword>
<evidence type="ECO:0000256" key="1">
    <source>
        <dbReference type="ARBA" id="ARBA00005422"/>
    </source>
</evidence>
<feature type="domain" description="SUI1" evidence="6">
    <location>
        <begin position="35"/>
        <end position="108"/>
    </location>
</feature>
<reference evidence="7" key="2">
    <citation type="submission" date="2025-09" db="UniProtKB">
        <authorList>
            <consortium name="Ensembl"/>
        </authorList>
    </citation>
    <scope>IDENTIFICATION</scope>
</reference>
<dbReference type="InterPro" id="IPR036877">
    <property type="entry name" value="SUI1_dom_sf"/>
</dbReference>
<dbReference type="PANTHER" id="PTHR10388">
    <property type="entry name" value="EUKARYOTIC TRANSLATION INITIATION FACTOR SUI1"/>
    <property type="match status" value="1"/>
</dbReference>
<dbReference type="Ensembl" id="ENSCAFT00020015997.1">
    <property type="protein sequence ID" value="ENSCAFP00020013778.1"/>
    <property type="gene ID" value="ENSCAFG00020011146.1"/>
</dbReference>
<evidence type="ECO:0000256" key="4">
    <source>
        <dbReference type="ARBA" id="ARBA00022917"/>
    </source>
</evidence>
<dbReference type="GO" id="GO:0010468">
    <property type="term" value="P:regulation of gene expression"/>
    <property type="evidence" value="ECO:0007669"/>
    <property type="project" value="UniProtKB-ARBA"/>
</dbReference>
<dbReference type="GeneTree" id="ENSGT00390000015789"/>